<evidence type="ECO:0000256" key="1">
    <source>
        <dbReference type="SAM" id="Coils"/>
    </source>
</evidence>
<sequence>MTPENHPLNVIAPDTWKNIPLCLTFSTKQIIQDCYRTFDKLTEITKVINKFKQEVDLRFANFHNEFLRVEKSTDQKYVNEMSGLDHACLQIFICTRGYRVLHPQITFLHDWAIQYLSGASRIIEKNQQNVNMNFNNIKSQINIFREKMSMVEDANWKVVKDWASHEAKETEEKIRKDFAELLDQRDQQIKESIQAIEERHGTLETDKNSISQMIKSTDAKISKIQEQISKSSFDLAKKLEQGKEASILEINNKILNLKQEINQNIHNQIEEFEERNKPEEISESEPLVSQNEFDQLEGQVSSIQNAIEQLKKMTEVNQIQSQVSTVQQEINSFCMRFKSLEDTLSNVQKEISELKPDEEKKDEKSEHSQEEKDKDNFKEVIDRLQDLESKFDSFKKRRPSKRLLTKKSLRKESNRGSPKPLNIKIERAVSSPKKLNKKGFKMASTLKKAQKFFNKRSKSLSANKRKSSGSPKQNTQRPTINNDLNQSVDYRYQNRKMSLNVKYHNEVKNSYRKVEFPLLSNHHVTPAAYASLNQSIAYQEELRRHAKTPMVSQFMQEEGFLDNPGNRTANQYENGRINYTKRGINSRKTSKSKMMANDEAQVQKNIQSPESMSLGVSYEPITFTGNKMY</sequence>
<name>A0AAD2DBG0_EUPCR</name>
<proteinExistence type="predicted"/>
<comment type="caution">
    <text evidence="3">The sequence shown here is derived from an EMBL/GenBank/DDBJ whole genome shotgun (WGS) entry which is preliminary data.</text>
</comment>
<reference evidence="3" key="1">
    <citation type="submission" date="2023-07" db="EMBL/GenBank/DDBJ databases">
        <authorList>
            <consortium name="AG Swart"/>
            <person name="Singh M."/>
            <person name="Singh A."/>
            <person name="Seah K."/>
            <person name="Emmerich C."/>
        </authorList>
    </citation>
    <scope>NUCLEOTIDE SEQUENCE</scope>
    <source>
        <strain evidence="3">DP1</strain>
    </source>
</reference>
<organism evidence="3 4">
    <name type="scientific">Euplotes crassus</name>
    <dbReference type="NCBI Taxonomy" id="5936"/>
    <lineage>
        <taxon>Eukaryota</taxon>
        <taxon>Sar</taxon>
        <taxon>Alveolata</taxon>
        <taxon>Ciliophora</taxon>
        <taxon>Intramacronucleata</taxon>
        <taxon>Spirotrichea</taxon>
        <taxon>Hypotrichia</taxon>
        <taxon>Euplotida</taxon>
        <taxon>Euplotidae</taxon>
        <taxon>Moneuplotes</taxon>
    </lineage>
</organism>
<feature type="compositionally biased region" description="Basic residues" evidence="2">
    <location>
        <begin position="398"/>
        <end position="409"/>
    </location>
</feature>
<keyword evidence="4" id="KW-1185">Reference proteome</keyword>
<feature type="region of interest" description="Disordered" evidence="2">
    <location>
        <begin position="398"/>
        <end position="438"/>
    </location>
</feature>
<feature type="region of interest" description="Disordered" evidence="2">
    <location>
        <begin position="351"/>
        <end position="376"/>
    </location>
</feature>
<protein>
    <submittedName>
        <fullName evidence="3">Uncharacterized protein</fullName>
    </submittedName>
</protein>
<keyword evidence="1" id="KW-0175">Coiled coil</keyword>
<evidence type="ECO:0000256" key="2">
    <source>
        <dbReference type="SAM" id="MobiDB-lite"/>
    </source>
</evidence>
<dbReference type="AlphaFoldDB" id="A0AAD2DBG0"/>
<feature type="region of interest" description="Disordered" evidence="2">
    <location>
        <begin position="452"/>
        <end position="487"/>
    </location>
</feature>
<feature type="compositionally biased region" description="Polar residues" evidence="2">
    <location>
        <begin position="468"/>
        <end position="487"/>
    </location>
</feature>
<dbReference type="EMBL" id="CAMPGE010028862">
    <property type="protein sequence ID" value="CAI2386361.1"/>
    <property type="molecule type" value="Genomic_DNA"/>
</dbReference>
<feature type="coiled-coil region" evidence="1">
    <location>
        <begin position="255"/>
        <end position="313"/>
    </location>
</feature>
<dbReference type="Proteomes" id="UP001295684">
    <property type="component" value="Unassembled WGS sequence"/>
</dbReference>
<evidence type="ECO:0000313" key="4">
    <source>
        <dbReference type="Proteomes" id="UP001295684"/>
    </source>
</evidence>
<feature type="compositionally biased region" description="Basic residues" evidence="2">
    <location>
        <begin position="452"/>
        <end position="467"/>
    </location>
</feature>
<accession>A0AAD2DBG0</accession>
<gene>
    <name evidence="3" type="ORF">ECRASSUSDP1_LOCUS27974</name>
</gene>
<evidence type="ECO:0000313" key="3">
    <source>
        <dbReference type="EMBL" id="CAI2386361.1"/>
    </source>
</evidence>